<dbReference type="InterPro" id="IPR027417">
    <property type="entry name" value="P-loop_NTPase"/>
</dbReference>
<dbReference type="Proteomes" id="UP001500751">
    <property type="component" value="Unassembled WGS sequence"/>
</dbReference>
<reference evidence="3" key="1">
    <citation type="journal article" date="2019" name="Int. J. Syst. Evol. Microbiol.">
        <title>The Global Catalogue of Microorganisms (GCM) 10K type strain sequencing project: providing services to taxonomists for standard genome sequencing and annotation.</title>
        <authorList>
            <consortium name="The Broad Institute Genomics Platform"/>
            <consortium name="The Broad Institute Genome Sequencing Center for Infectious Disease"/>
            <person name="Wu L."/>
            <person name="Ma J."/>
        </authorList>
    </citation>
    <scope>NUCLEOTIDE SEQUENCE [LARGE SCALE GENOMIC DNA]</scope>
    <source>
        <strain evidence="3">JCM 16014</strain>
    </source>
</reference>
<proteinExistence type="predicted"/>
<feature type="compositionally biased region" description="Low complexity" evidence="1">
    <location>
        <begin position="262"/>
        <end position="284"/>
    </location>
</feature>
<evidence type="ECO:0000256" key="1">
    <source>
        <dbReference type="SAM" id="MobiDB-lite"/>
    </source>
</evidence>
<keyword evidence="3" id="KW-1185">Reference proteome</keyword>
<dbReference type="EMBL" id="BAAAQN010000002">
    <property type="protein sequence ID" value="GAA2012850.1"/>
    <property type="molecule type" value="Genomic_DNA"/>
</dbReference>
<dbReference type="Gene3D" id="3.40.50.300">
    <property type="entry name" value="P-loop containing nucleotide triphosphate hydrolases"/>
    <property type="match status" value="1"/>
</dbReference>
<name>A0ABP5F134_9ACTN</name>
<protein>
    <recommendedName>
        <fullName evidence="4">CobQ/CobB/MinD/ParA nucleotide binding domain-containing protein</fullName>
    </recommendedName>
</protein>
<evidence type="ECO:0008006" key="4">
    <source>
        <dbReference type="Google" id="ProtNLM"/>
    </source>
</evidence>
<dbReference type="SUPFAM" id="SSF52540">
    <property type="entry name" value="P-loop containing nucleoside triphosphate hydrolases"/>
    <property type="match status" value="1"/>
</dbReference>
<accession>A0ABP5F134</accession>
<comment type="caution">
    <text evidence="2">The sequence shown here is derived from an EMBL/GenBank/DDBJ whole genome shotgun (WGS) entry which is preliminary data.</text>
</comment>
<evidence type="ECO:0000313" key="3">
    <source>
        <dbReference type="Proteomes" id="UP001500751"/>
    </source>
</evidence>
<feature type="region of interest" description="Disordered" evidence="1">
    <location>
        <begin position="258"/>
        <end position="492"/>
    </location>
</feature>
<feature type="compositionally biased region" description="Pro residues" evidence="1">
    <location>
        <begin position="311"/>
        <end position="332"/>
    </location>
</feature>
<sequence>MSLIVLASDKGSPGVTTTAVALAGVWPRRAILAECDPSGGDLVYRTPSESGAPLNPNIGMLSLATTARHGLSAHQLEAHLQRMHGGLEVVAGLATGDQSAGLAGLWTALGRAFDSLPEADVIADCGRVDAAGPALDLMAGAALVVLVARTSAEQMAHVRDRALSLVQRVGGGTATAGGGLGVPIGVVLIVDPKQRTRATAQVDELLRNSGLPVKVIGTIADDPDGADLINGRGRGRLDRTLLIRSTREVALELFRNHSRGSQGPAAPGGQIPPQQVQAPSQAPTQVPPQGPPPGAWQGPPPPQTAPGTGYTPPPSRPNQPTAAPRPPRPSRPAEPTVWPSEQPHPGEALPPPAQSAPAYSQNGYPVPGEPHPGEALSPPAQPAPAYSQNGYPVPSEPHPGEALPPPASAHNQNSYPAPHHQPSAHETFTSVTLGGGPDPRPAPSAPPGAERDPRDPRDPRNARENRDPRSHGEIPPGTGSRRAGPPNDGGRP</sequence>
<feature type="compositionally biased region" description="Pro residues" evidence="1">
    <location>
        <begin position="394"/>
        <end position="407"/>
    </location>
</feature>
<feature type="compositionally biased region" description="Pro residues" evidence="1">
    <location>
        <begin position="285"/>
        <end position="304"/>
    </location>
</feature>
<feature type="compositionally biased region" description="Basic and acidic residues" evidence="1">
    <location>
        <begin position="449"/>
        <end position="472"/>
    </location>
</feature>
<dbReference type="RefSeq" id="WP_344663734.1">
    <property type="nucleotide sequence ID" value="NZ_BAAAQN010000002.1"/>
</dbReference>
<gene>
    <name evidence="2" type="ORF">GCM10009839_04240</name>
</gene>
<evidence type="ECO:0000313" key="2">
    <source>
        <dbReference type="EMBL" id="GAA2012850.1"/>
    </source>
</evidence>
<organism evidence="2 3">
    <name type="scientific">Catenulispora yoronensis</name>
    <dbReference type="NCBI Taxonomy" id="450799"/>
    <lineage>
        <taxon>Bacteria</taxon>
        <taxon>Bacillati</taxon>
        <taxon>Actinomycetota</taxon>
        <taxon>Actinomycetes</taxon>
        <taxon>Catenulisporales</taxon>
        <taxon>Catenulisporaceae</taxon>
        <taxon>Catenulispora</taxon>
    </lineage>
</organism>